<feature type="compositionally biased region" description="Low complexity" evidence="1">
    <location>
        <begin position="164"/>
        <end position="184"/>
    </location>
</feature>
<evidence type="ECO:0000256" key="2">
    <source>
        <dbReference type="SAM" id="Phobius"/>
    </source>
</evidence>
<dbReference type="Proteomes" id="UP000236379">
    <property type="component" value="Unassembled WGS sequence"/>
</dbReference>
<keyword evidence="2" id="KW-1133">Transmembrane helix</keyword>
<keyword evidence="2" id="KW-0812">Transmembrane</keyword>
<evidence type="ECO:0000256" key="1">
    <source>
        <dbReference type="SAM" id="MobiDB-lite"/>
    </source>
</evidence>
<feature type="transmembrane region" description="Helical" evidence="2">
    <location>
        <begin position="44"/>
        <end position="73"/>
    </location>
</feature>
<comment type="caution">
    <text evidence="3">The sequence shown here is derived from an EMBL/GenBank/DDBJ whole genome shotgun (WGS) entry which is preliminary data.</text>
</comment>
<keyword evidence="4" id="KW-1185">Reference proteome</keyword>
<evidence type="ECO:0000313" key="3">
    <source>
        <dbReference type="EMBL" id="PNY82777.1"/>
    </source>
</evidence>
<feature type="region of interest" description="Disordered" evidence="1">
    <location>
        <begin position="164"/>
        <end position="186"/>
    </location>
</feature>
<dbReference type="EMBL" id="PPPD01000001">
    <property type="protein sequence ID" value="PNY82777.1"/>
    <property type="molecule type" value="Genomic_DNA"/>
</dbReference>
<feature type="transmembrane region" description="Helical" evidence="2">
    <location>
        <begin position="85"/>
        <end position="116"/>
    </location>
</feature>
<evidence type="ECO:0000313" key="4">
    <source>
        <dbReference type="Proteomes" id="UP000236379"/>
    </source>
</evidence>
<feature type="transmembrane region" description="Helical" evidence="2">
    <location>
        <begin position="13"/>
        <end position="32"/>
    </location>
</feature>
<keyword evidence="2" id="KW-0472">Membrane</keyword>
<proteinExistence type="predicted"/>
<gene>
    <name evidence="3" type="ORF">CVO96_00435</name>
</gene>
<sequence length="317" mass="33902">MPDLSFLLGPLDWIVHPLAGVALAHFASVIFTRRGKQPAYVAHASGILALLAVLGATWVVHPAAGMLLGAFASRAFRRRRDDRPALVAVLLSAGLFMLMGAGWVIFPLAVMAMLALMGGMMAAGRRDAAERGEGTPVQALPRQAGGLPLGTFGAEPEPVPVAQRVAQASAAQPSSAQSSPVQSQTDPFTALQLDARLPGEVRAQLVALDLRTREALTHLKAQGQGGSEAEYLARTIREQYAPDSVGAYLKLPRTRADVTPIEGGKTGKDLLMEQLDLLLTAVQDILDRTLRSGGQELLTHQRFLEDKFRKVKPDLDV</sequence>
<dbReference type="AlphaFoldDB" id="A0A2K3V1W0"/>
<name>A0A2K3V1W0_9DEIO</name>
<dbReference type="OrthoDB" id="67304at2"/>
<organism evidence="3 4">
    <name type="scientific">Deinococcus koreensis</name>
    <dbReference type="NCBI Taxonomy" id="2054903"/>
    <lineage>
        <taxon>Bacteria</taxon>
        <taxon>Thermotogati</taxon>
        <taxon>Deinococcota</taxon>
        <taxon>Deinococci</taxon>
        <taxon>Deinococcales</taxon>
        <taxon>Deinococcaceae</taxon>
        <taxon>Deinococcus</taxon>
    </lineage>
</organism>
<protein>
    <submittedName>
        <fullName evidence="3">Uncharacterized protein</fullName>
    </submittedName>
</protein>
<reference evidence="3 4" key="1">
    <citation type="submission" date="2018-01" db="EMBL/GenBank/DDBJ databases">
        <title>Deinococcus koreensis sp. nov., a radiation-resistant bacterium isolated from river water.</title>
        <authorList>
            <person name="Choi A."/>
        </authorList>
    </citation>
    <scope>NUCLEOTIDE SEQUENCE [LARGE SCALE GENOMIC DNA]</scope>
    <source>
        <strain evidence="3 4">SJW1-2</strain>
    </source>
</reference>
<accession>A0A2K3V1W0</accession>